<reference evidence="2 3" key="2">
    <citation type="journal article" date="2021" name="Genomics">
        <title>High-quality reference genome for Clonorchis sinensis.</title>
        <authorList>
            <person name="Young N.D."/>
            <person name="Stroehlein A.J."/>
            <person name="Kinkar L."/>
            <person name="Wang T."/>
            <person name="Sohn W.M."/>
            <person name="Chang B.C.H."/>
            <person name="Kaur P."/>
            <person name="Weisz D."/>
            <person name="Dudchenko O."/>
            <person name="Aiden E.L."/>
            <person name="Korhonen P.K."/>
            <person name="Gasser R.B."/>
        </authorList>
    </citation>
    <scope>NUCLEOTIDE SEQUENCE [LARGE SCALE GENOMIC DNA]</scope>
    <source>
        <strain evidence="2">Cs-k2</strain>
    </source>
</reference>
<organism evidence="2 3">
    <name type="scientific">Clonorchis sinensis</name>
    <name type="common">Chinese liver fluke</name>
    <dbReference type="NCBI Taxonomy" id="79923"/>
    <lineage>
        <taxon>Eukaryota</taxon>
        <taxon>Metazoa</taxon>
        <taxon>Spiralia</taxon>
        <taxon>Lophotrochozoa</taxon>
        <taxon>Platyhelminthes</taxon>
        <taxon>Trematoda</taxon>
        <taxon>Digenea</taxon>
        <taxon>Opisthorchiida</taxon>
        <taxon>Opisthorchiata</taxon>
        <taxon>Opisthorchiidae</taxon>
        <taxon>Clonorchis</taxon>
    </lineage>
</organism>
<reference evidence="2 3" key="1">
    <citation type="journal article" date="2018" name="Biotechnol. Adv.">
        <title>Improved genomic resources and new bioinformatic workflow for the carcinogenic parasite Clonorchis sinensis: Biotechnological implications.</title>
        <authorList>
            <person name="Wang D."/>
            <person name="Korhonen P.K."/>
            <person name="Gasser R.B."/>
            <person name="Young N.D."/>
        </authorList>
    </citation>
    <scope>NUCLEOTIDE SEQUENCE [LARGE SCALE GENOMIC DNA]</scope>
    <source>
        <strain evidence="2">Cs-k2</strain>
    </source>
</reference>
<comment type="caution">
    <text evidence="2">The sequence shown here is derived from an EMBL/GenBank/DDBJ whole genome shotgun (WGS) entry which is preliminary data.</text>
</comment>
<feature type="transmembrane region" description="Helical" evidence="1">
    <location>
        <begin position="107"/>
        <end position="128"/>
    </location>
</feature>
<accession>A0A8T1MNN7</accession>
<dbReference type="Proteomes" id="UP000286415">
    <property type="component" value="Unassembled WGS sequence"/>
</dbReference>
<evidence type="ECO:0000313" key="2">
    <source>
        <dbReference type="EMBL" id="KAG5450522.1"/>
    </source>
</evidence>
<keyword evidence="1" id="KW-0812">Transmembrane</keyword>
<evidence type="ECO:0000256" key="1">
    <source>
        <dbReference type="SAM" id="Phobius"/>
    </source>
</evidence>
<keyword evidence="1" id="KW-1133">Transmembrane helix</keyword>
<sequence>MLSLLQWIYHFDHQSFFTLQSCSFIPAYFSRCLEHCPSASMELFPVPLNTFPISLYPAVQMLLPPIDFHSCDLSSYRRTGFSGYSIISQLHSLLAANVSYPETIVNSYIPCALTFVLPIYFVYFLAAFN</sequence>
<keyword evidence="1" id="KW-0472">Membrane</keyword>
<evidence type="ECO:0000313" key="3">
    <source>
        <dbReference type="Proteomes" id="UP000286415"/>
    </source>
</evidence>
<name>A0A8T1MNN7_CLOSI</name>
<keyword evidence="3" id="KW-1185">Reference proteome</keyword>
<dbReference type="AlphaFoldDB" id="A0A8T1MNN7"/>
<proteinExistence type="predicted"/>
<protein>
    <submittedName>
        <fullName evidence="2">Uncharacterized protein</fullName>
    </submittedName>
</protein>
<gene>
    <name evidence="2" type="ORF">CSKR_201210</name>
</gene>
<dbReference type="EMBL" id="NIRI02000042">
    <property type="protein sequence ID" value="KAG5450522.1"/>
    <property type="molecule type" value="Genomic_DNA"/>
</dbReference>